<keyword evidence="10" id="KW-1185">Reference proteome</keyword>
<feature type="signal peptide" evidence="7">
    <location>
        <begin position="1"/>
        <end position="21"/>
    </location>
</feature>
<feature type="region of interest" description="Disordered" evidence="6">
    <location>
        <begin position="575"/>
        <end position="608"/>
    </location>
</feature>
<evidence type="ECO:0000256" key="5">
    <source>
        <dbReference type="PROSITE-ProRule" id="PRU01240"/>
    </source>
</evidence>
<dbReference type="RefSeq" id="XP_016606462.1">
    <property type="nucleotide sequence ID" value="XM_016754332.1"/>
</dbReference>
<reference evidence="9 10" key="1">
    <citation type="submission" date="2009-08" db="EMBL/GenBank/DDBJ databases">
        <title>The Genome Sequence of Spizellomyces punctatus strain DAOM BR117.</title>
        <authorList>
            <consortium name="The Broad Institute Genome Sequencing Platform"/>
            <person name="Russ C."/>
            <person name="Cuomo C."/>
            <person name="Shea T."/>
            <person name="Young S.K."/>
            <person name="Zeng Q."/>
            <person name="Koehrsen M."/>
            <person name="Haas B."/>
            <person name="Borodovsky M."/>
            <person name="Guigo R."/>
            <person name="Alvarado L."/>
            <person name="Berlin A."/>
            <person name="Bochicchio J."/>
            <person name="Borenstein D."/>
            <person name="Chapman S."/>
            <person name="Chen Z."/>
            <person name="Engels R."/>
            <person name="Freedman E."/>
            <person name="Gellesch M."/>
            <person name="Goldberg J."/>
            <person name="Griggs A."/>
            <person name="Gujja S."/>
            <person name="Heiman D."/>
            <person name="Hepburn T."/>
            <person name="Howarth C."/>
            <person name="Jen D."/>
            <person name="Larson L."/>
            <person name="Lewis B."/>
            <person name="Mehta T."/>
            <person name="Park D."/>
            <person name="Pearson M."/>
            <person name="Roberts A."/>
            <person name="Saif S."/>
            <person name="Shenoy N."/>
            <person name="Sisk P."/>
            <person name="Stolte C."/>
            <person name="Sykes S."/>
            <person name="Thomson T."/>
            <person name="Walk T."/>
            <person name="White J."/>
            <person name="Yandava C."/>
            <person name="Burger G."/>
            <person name="Gray M.W."/>
            <person name="Holland P.W.H."/>
            <person name="King N."/>
            <person name="Lang F.B.F."/>
            <person name="Roger A.J."/>
            <person name="Ruiz-Trillo I."/>
            <person name="Lander E."/>
            <person name="Nusbaum C."/>
        </authorList>
    </citation>
    <scope>NUCLEOTIDE SEQUENCE [LARGE SCALE GENOMIC DNA]</scope>
    <source>
        <strain evidence="9 10">DAOM BR117</strain>
    </source>
</reference>
<dbReference type="GeneID" id="27689457"/>
<dbReference type="InterPro" id="IPR050131">
    <property type="entry name" value="Peptidase_S8_subtilisin-like"/>
</dbReference>
<accession>A0A0L0HB28</accession>
<dbReference type="InterPro" id="IPR036852">
    <property type="entry name" value="Peptidase_S8/S53_dom_sf"/>
</dbReference>
<dbReference type="InterPro" id="IPR016187">
    <property type="entry name" value="CTDL_fold"/>
</dbReference>
<name>A0A0L0HB28_SPIPD</name>
<evidence type="ECO:0000259" key="8">
    <source>
        <dbReference type="Pfam" id="PF00082"/>
    </source>
</evidence>
<feature type="chain" id="PRO_5005539659" description="Peptidase S8/S53 domain-containing protein" evidence="7">
    <location>
        <begin position="22"/>
        <end position="608"/>
    </location>
</feature>
<keyword evidence="7" id="KW-0732">Signal</keyword>
<dbReference type="VEuPathDB" id="FungiDB:SPPG_06126"/>
<dbReference type="EMBL" id="KQ257460">
    <property type="protein sequence ID" value="KNC98422.1"/>
    <property type="molecule type" value="Genomic_DNA"/>
</dbReference>
<evidence type="ECO:0000256" key="2">
    <source>
        <dbReference type="ARBA" id="ARBA00022670"/>
    </source>
</evidence>
<evidence type="ECO:0000256" key="6">
    <source>
        <dbReference type="SAM" id="MobiDB-lite"/>
    </source>
</evidence>
<dbReference type="AlphaFoldDB" id="A0A0L0HB28"/>
<dbReference type="InterPro" id="IPR034193">
    <property type="entry name" value="PCSK9_ProteinaseK-like"/>
</dbReference>
<dbReference type="Pfam" id="PF00082">
    <property type="entry name" value="Peptidase_S8"/>
    <property type="match status" value="1"/>
</dbReference>
<proteinExistence type="inferred from homology"/>
<keyword evidence="2" id="KW-0645">Protease</keyword>
<dbReference type="Gene3D" id="3.40.50.200">
    <property type="entry name" value="Peptidase S8/S53 domain"/>
    <property type="match status" value="1"/>
</dbReference>
<gene>
    <name evidence="9" type="ORF">SPPG_06126</name>
</gene>
<keyword evidence="3" id="KW-0378">Hydrolase</keyword>
<dbReference type="eggNOG" id="KOG1153">
    <property type="taxonomic scope" value="Eukaryota"/>
</dbReference>
<dbReference type="GO" id="GO:0005615">
    <property type="term" value="C:extracellular space"/>
    <property type="evidence" value="ECO:0007669"/>
    <property type="project" value="TreeGrafter"/>
</dbReference>
<evidence type="ECO:0000313" key="10">
    <source>
        <dbReference type="Proteomes" id="UP000053201"/>
    </source>
</evidence>
<evidence type="ECO:0000256" key="3">
    <source>
        <dbReference type="ARBA" id="ARBA00022801"/>
    </source>
</evidence>
<dbReference type="PRINTS" id="PR00723">
    <property type="entry name" value="SUBTILISIN"/>
</dbReference>
<dbReference type="CDD" id="cd04077">
    <property type="entry name" value="Peptidases_S8_PCSK9_ProteinaseK_like"/>
    <property type="match status" value="1"/>
</dbReference>
<dbReference type="SUPFAM" id="SSF56436">
    <property type="entry name" value="C-type lectin-like"/>
    <property type="match status" value="1"/>
</dbReference>
<dbReference type="PANTHER" id="PTHR43806">
    <property type="entry name" value="PEPTIDASE S8"/>
    <property type="match status" value="1"/>
</dbReference>
<evidence type="ECO:0000256" key="7">
    <source>
        <dbReference type="SAM" id="SignalP"/>
    </source>
</evidence>
<dbReference type="STRING" id="645134.A0A0L0HB28"/>
<dbReference type="OrthoDB" id="19448at2759"/>
<organism evidence="9 10">
    <name type="scientific">Spizellomyces punctatus (strain DAOM BR117)</name>
    <dbReference type="NCBI Taxonomy" id="645134"/>
    <lineage>
        <taxon>Eukaryota</taxon>
        <taxon>Fungi</taxon>
        <taxon>Fungi incertae sedis</taxon>
        <taxon>Chytridiomycota</taxon>
        <taxon>Chytridiomycota incertae sedis</taxon>
        <taxon>Chytridiomycetes</taxon>
        <taxon>Spizellomycetales</taxon>
        <taxon>Spizellomycetaceae</taxon>
        <taxon>Spizellomyces</taxon>
    </lineage>
</organism>
<evidence type="ECO:0000256" key="1">
    <source>
        <dbReference type="ARBA" id="ARBA00011073"/>
    </source>
</evidence>
<dbReference type="GO" id="GO:0004252">
    <property type="term" value="F:serine-type endopeptidase activity"/>
    <property type="evidence" value="ECO:0007669"/>
    <property type="project" value="InterPro"/>
</dbReference>
<dbReference type="PROSITE" id="PS00138">
    <property type="entry name" value="SUBTILASE_SER"/>
    <property type="match status" value="1"/>
</dbReference>
<dbReference type="Proteomes" id="UP000053201">
    <property type="component" value="Unassembled WGS sequence"/>
</dbReference>
<feature type="domain" description="Peptidase S8/S53" evidence="8">
    <location>
        <begin position="185"/>
        <end position="405"/>
    </location>
</feature>
<dbReference type="GO" id="GO:0006508">
    <property type="term" value="P:proteolysis"/>
    <property type="evidence" value="ECO:0007669"/>
    <property type="project" value="UniProtKB-KW"/>
</dbReference>
<dbReference type="PROSITE" id="PS51892">
    <property type="entry name" value="SUBTILASE"/>
    <property type="match status" value="1"/>
</dbReference>
<comment type="caution">
    <text evidence="5">Lacks conserved residue(s) required for the propagation of feature annotation.</text>
</comment>
<dbReference type="InParanoid" id="A0A0L0HB28"/>
<sequence length="608" mass="64138">MLRQLSVAAAFLLNFSPIARCTNSPLAPTDQASDEVSILPPYRPSDLSDTIPLKPRYLLFLVGSATEGGKARRAEPAPTYTLDQIEGLAFKNGTKPAWKHAHCLVVDDIGDLDFAQLGTLVGDVVRIEEDVQVSHDSWSMNFDVDPINWGLDRITQIFVDGKAITTPLNRTYIFPWTSTPNDVDVYVLGSGIQIGHSEFAGRKMSFDINFVGDGIDTDCFGHETHVASTIVGGTTGVARDATGIRVHAVKVLDCAGAGYMSAVMQGIQYVIDQHNAKVASGGTNKTVINMSLSGSKLDSANALVDIATSIGILVVVSAGNEAIDACASRSPASAATALTVAASTPGDDQAWFSSWGSCVNIYAPGTDILGAGIGPTNSSLVYKTGTSMSAPMVTGVAAVWLSNGWVGAVDQYKVHELFQGLLDSSLKGVIRKPTGATHNRLLNLSPCRWTISSITNSTTRYYCILHALEFWDSRNVCKRLGGVMANPSTEEVAYLSSRMTSVAWLGGWLGKSWNFRAGCLVLYPGGALVPSLCKSQLQGLCDITLPEKQTTSSTVVSGVNTTASVASSGSTTAAVMTSNGTTTTATTRTETTTTSGMSASGTTTTKIQ</sequence>
<dbReference type="SUPFAM" id="SSF52743">
    <property type="entry name" value="Subtilisin-like"/>
    <property type="match status" value="1"/>
</dbReference>
<dbReference type="InterPro" id="IPR023828">
    <property type="entry name" value="Peptidase_S8_Ser-AS"/>
</dbReference>
<protein>
    <recommendedName>
        <fullName evidence="8">Peptidase S8/S53 domain-containing protein</fullName>
    </recommendedName>
</protein>
<dbReference type="InterPro" id="IPR015500">
    <property type="entry name" value="Peptidase_S8_subtilisin-rel"/>
</dbReference>
<dbReference type="PANTHER" id="PTHR43806:SF11">
    <property type="entry name" value="CEREVISIN-RELATED"/>
    <property type="match status" value="1"/>
</dbReference>
<dbReference type="InterPro" id="IPR000209">
    <property type="entry name" value="Peptidase_S8/S53_dom"/>
</dbReference>
<evidence type="ECO:0000313" key="9">
    <source>
        <dbReference type="EMBL" id="KNC98422.1"/>
    </source>
</evidence>
<evidence type="ECO:0000256" key="4">
    <source>
        <dbReference type="ARBA" id="ARBA00022825"/>
    </source>
</evidence>
<comment type="similarity">
    <text evidence="1 5">Belongs to the peptidase S8 family.</text>
</comment>
<keyword evidence="4" id="KW-0720">Serine protease</keyword>